<dbReference type="AlphaFoldDB" id="A0A1T5FH67"/>
<dbReference type="InterPro" id="IPR025877">
    <property type="entry name" value="MobA-like_NTP_Trfase"/>
</dbReference>
<keyword evidence="5" id="KW-1185">Reference proteome</keyword>
<evidence type="ECO:0000313" key="4">
    <source>
        <dbReference type="EMBL" id="SKB95438.1"/>
    </source>
</evidence>
<sequence length="280" mass="29441">MSQPKAGFTAIILSAQRAGRVDPLATAHGLSHKCLVPVGGAPLIAHVAAALSATPGCRRIIIVVEPAMFGALRVLLQDGPPPVDFVAAADNLADSVFAATDGIEGPIVVTTADNVLLRPHAVRRMVETLGRGADVAIAMATQAAVLGAHPEGQRRFYRFRDDAYSNCNLYAFAGRRAVTAAESFRSGGQFAKKPLRLVAAAGLANVALMLLGRLSLAGALARIGRRFRLRIEPVILPDGACAIDVDNERTWKVASTLLEAREKGTRPGARTMARVIEAAA</sequence>
<keyword evidence="2" id="KW-0472">Membrane</keyword>
<evidence type="ECO:0000259" key="3">
    <source>
        <dbReference type="Pfam" id="PF12804"/>
    </source>
</evidence>
<keyword evidence="2" id="KW-0812">Transmembrane</keyword>
<reference evidence="5" key="1">
    <citation type="submission" date="2017-02" db="EMBL/GenBank/DDBJ databases">
        <authorList>
            <person name="Varghese N."/>
            <person name="Submissions S."/>
        </authorList>
    </citation>
    <scope>NUCLEOTIDE SEQUENCE [LARGE SCALE GENOMIC DNA]</scope>
    <source>
        <strain evidence="5">UM2</strain>
    </source>
</reference>
<dbReference type="Gene3D" id="3.90.550.10">
    <property type="entry name" value="Spore Coat Polysaccharide Biosynthesis Protein SpsA, Chain A"/>
    <property type="match status" value="1"/>
</dbReference>
<dbReference type="Proteomes" id="UP000189818">
    <property type="component" value="Unassembled WGS sequence"/>
</dbReference>
<accession>A0A1T5FH67</accession>
<keyword evidence="1" id="KW-0460">Magnesium</keyword>
<organism evidence="4 5">
    <name type="scientific">Rhizorhabdus histidinilytica</name>
    <dbReference type="NCBI Taxonomy" id="439228"/>
    <lineage>
        <taxon>Bacteria</taxon>
        <taxon>Pseudomonadati</taxon>
        <taxon>Pseudomonadota</taxon>
        <taxon>Alphaproteobacteria</taxon>
        <taxon>Sphingomonadales</taxon>
        <taxon>Sphingomonadaceae</taxon>
        <taxon>Rhizorhabdus</taxon>
    </lineage>
</organism>
<name>A0A1T5FH67_9SPHN</name>
<dbReference type="RefSeq" id="WP_079649774.1">
    <property type="nucleotide sequence ID" value="NZ_FUYM01000009.1"/>
</dbReference>
<keyword evidence="2" id="KW-1133">Transmembrane helix</keyword>
<dbReference type="STRING" id="439228.SAMN06295920_109193"/>
<proteinExistence type="predicted"/>
<evidence type="ECO:0000313" key="5">
    <source>
        <dbReference type="Proteomes" id="UP000189818"/>
    </source>
</evidence>
<protein>
    <submittedName>
        <fullName evidence="4">MobA-like NTP transferase domain-containing protein</fullName>
    </submittedName>
</protein>
<evidence type="ECO:0000256" key="1">
    <source>
        <dbReference type="ARBA" id="ARBA00022842"/>
    </source>
</evidence>
<evidence type="ECO:0000256" key="2">
    <source>
        <dbReference type="SAM" id="Phobius"/>
    </source>
</evidence>
<dbReference type="SUPFAM" id="SSF53448">
    <property type="entry name" value="Nucleotide-diphospho-sugar transferases"/>
    <property type="match status" value="1"/>
</dbReference>
<dbReference type="GO" id="GO:0016779">
    <property type="term" value="F:nucleotidyltransferase activity"/>
    <property type="evidence" value="ECO:0007669"/>
    <property type="project" value="UniProtKB-ARBA"/>
</dbReference>
<dbReference type="OrthoDB" id="7400486at2"/>
<feature type="domain" description="MobA-like NTP transferase" evidence="3">
    <location>
        <begin position="10"/>
        <end position="142"/>
    </location>
</feature>
<keyword evidence="4" id="KW-0808">Transferase</keyword>
<feature type="transmembrane region" description="Helical" evidence="2">
    <location>
        <begin position="197"/>
        <end position="221"/>
    </location>
</feature>
<gene>
    <name evidence="4" type="ORF">SAMN06295920_109193</name>
</gene>
<dbReference type="EMBL" id="FUYM01000009">
    <property type="protein sequence ID" value="SKB95438.1"/>
    <property type="molecule type" value="Genomic_DNA"/>
</dbReference>
<dbReference type="InterPro" id="IPR029044">
    <property type="entry name" value="Nucleotide-diphossugar_trans"/>
</dbReference>
<dbReference type="Pfam" id="PF12804">
    <property type="entry name" value="NTP_transf_3"/>
    <property type="match status" value="1"/>
</dbReference>